<comment type="caution">
    <text evidence="6">The sequence shown here is derived from an EMBL/GenBank/DDBJ whole genome shotgun (WGS) entry which is preliminary data.</text>
</comment>
<dbReference type="SMART" id="SM00872">
    <property type="entry name" value="Alpha-mann_mid"/>
    <property type="match status" value="1"/>
</dbReference>
<gene>
    <name evidence="6" type="ORF">A8806_12811</name>
</gene>
<keyword evidence="2" id="KW-0479">Metal-binding</keyword>
<dbReference type="Gene3D" id="2.70.98.30">
    <property type="entry name" value="Golgi alpha-mannosidase II, domain 4"/>
    <property type="match status" value="1"/>
</dbReference>
<dbReference type="GO" id="GO:0004559">
    <property type="term" value="F:alpha-mannosidase activity"/>
    <property type="evidence" value="ECO:0007669"/>
    <property type="project" value="InterPro"/>
</dbReference>
<dbReference type="OrthoDB" id="9764050at2"/>
<dbReference type="InterPro" id="IPR028995">
    <property type="entry name" value="Glyco_hydro_57/38_cen_sf"/>
</dbReference>
<name>A0A2Y9BPD3_9FIRM</name>
<keyword evidence="4" id="KW-0326">Glycosidase</keyword>
<dbReference type="SUPFAM" id="SSF88713">
    <property type="entry name" value="Glycoside hydrolase/deacetylase"/>
    <property type="match status" value="1"/>
</dbReference>
<accession>A0A2Y9BPD3</accession>
<feature type="domain" description="Glycoside hydrolase family 38 central" evidence="5">
    <location>
        <begin position="336"/>
        <end position="406"/>
    </location>
</feature>
<dbReference type="RefSeq" id="WP_109734016.1">
    <property type="nucleotide sequence ID" value="NZ_BAAACK010000029.1"/>
</dbReference>
<dbReference type="AlphaFoldDB" id="A0A2Y9BPD3"/>
<dbReference type="Proteomes" id="UP000245845">
    <property type="component" value="Unassembled WGS sequence"/>
</dbReference>
<dbReference type="Pfam" id="PF09261">
    <property type="entry name" value="Alpha-mann_mid"/>
    <property type="match status" value="1"/>
</dbReference>
<dbReference type="InterPro" id="IPR011013">
    <property type="entry name" value="Gal_mutarotase_sf_dom"/>
</dbReference>
<protein>
    <submittedName>
        <fullName evidence="6">Alpha-mannosidase</fullName>
    </submittedName>
</protein>
<dbReference type="EMBL" id="QGDL01000028">
    <property type="protein sequence ID" value="PWJ17383.1"/>
    <property type="molecule type" value="Genomic_DNA"/>
</dbReference>
<dbReference type="Pfam" id="PF07748">
    <property type="entry name" value="Glyco_hydro_38C"/>
    <property type="match status" value="1"/>
</dbReference>
<dbReference type="Gene3D" id="2.60.40.2220">
    <property type="match status" value="1"/>
</dbReference>
<dbReference type="SUPFAM" id="SSF88688">
    <property type="entry name" value="Families 57/38 glycoside transferase middle domain"/>
    <property type="match status" value="1"/>
</dbReference>
<dbReference type="SUPFAM" id="SSF74650">
    <property type="entry name" value="Galactose mutarotase-like"/>
    <property type="match status" value="1"/>
</dbReference>
<dbReference type="InterPro" id="IPR011330">
    <property type="entry name" value="Glyco_hydro/deAcase_b/a-brl"/>
</dbReference>
<sequence length="939" mass="107199">MNDKKSIGYVVPHTHWDREWRYPVWENRMYLRDLVDELIETLETNPGYKSFLFDGQVVALLDYLEICPEKEGVIKKLIKEKRIVIGPWYTLPDLYPISGESMIRNLLKGKEEAEKLGGYLKIGYESFGWGQPSQLPQIYKGFDIDTVIVSKNVDRTRAPRCEFKWTGADGTSVLATRLGEDARANFFMNAYLKVMTGKEYKSEEYEYHYGQDGQVFHQADKEQSVQDYFRLEKTERIHEEYLKEAAGKAWNGMKDTRLPEHRIMMDGSDSTTGQPHLMELLEKMNSQVEEMEFKSSSIEEYVEILKKNLNMEELNEVMGELRDGPTTSLSGNALMTRPYIKTLNKSVQNRLYGMAEPVSVICMLLGGQYESQFLKKAADYLLLSQPHDSINGVTQDKTVDDVMYRLSQAEELANTVYIRGLQEIVKRIDLSAYAHDDIVFTVFNPTAKTRREVLEVYLDTPRNRGIWEFGIEDSKGTVRELQFKERKESISPVVHLHSRPFPYYSDRHGVFFETGDIPAGGYEVYKLVDFVEFDRKTKFWAKTRKTDGHELAAASDYMENELIAVKVNRDGSITVTDKRTGETYGPLNYYESTGDVGDYWMYYPPYNNRTYTSKGIQASIYLKENGSLSATIGVDMTLQIPEYAYRPDSYVSGKSERSETLRELPITTCYTLRKGSNQVEVKAIVNNTCRDHRMSVLMETGVKSATANAQGHFTVDERSALPLKDGEGKYYNELVTQPMQNFLSVCEGKRGMAVITDCLGEYELRTDHANTVSFTLFRAVKNIICTEFRSEGYFPDQNGGQLKRTLEYNYAIMPITADVTVNELAGKAEAFNIPLKPIQMSVPVTGNGILPVSYSFYNVSGQVQVSCLKKAEKGDGIVMRLYNPSKIEQQTDVSWYRKIASAELLDLKEERLEVLQSQGNTVSITVPGNKIYTVLFRFA</sequence>
<dbReference type="InterPro" id="IPR041147">
    <property type="entry name" value="GH38_C"/>
</dbReference>
<keyword evidence="3" id="KW-0378">Hydrolase</keyword>
<dbReference type="Pfam" id="PF17677">
    <property type="entry name" value="Glyco_hydro38C2"/>
    <property type="match status" value="1"/>
</dbReference>
<proteinExistence type="inferred from homology"/>
<dbReference type="InterPro" id="IPR015341">
    <property type="entry name" value="Glyco_hydro_38_cen"/>
</dbReference>
<evidence type="ECO:0000313" key="6">
    <source>
        <dbReference type="EMBL" id="PWJ17383.1"/>
    </source>
</evidence>
<dbReference type="InterPro" id="IPR027291">
    <property type="entry name" value="Glyco_hydro_38_N_sf"/>
</dbReference>
<dbReference type="GO" id="GO:0030246">
    <property type="term" value="F:carbohydrate binding"/>
    <property type="evidence" value="ECO:0007669"/>
    <property type="project" value="InterPro"/>
</dbReference>
<evidence type="ECO:0000256" key="2">
    <source>
        <dbReference type="ARBA" id="ARBA00022723"/>
    </source>
</evidence>
<reference evidence="6 7" key="1">
    <citation type="submission" date="2018-05" db="EMBL/GenBank/DDBJ databases">
        <title>The Hungate 1000. A catalogue of reference genomes from the rumen microbiome.</title>
        <authorList>
            <person name="Kelly W."/>
        </authorList>
    </citation>
    <scope>NUCLEOTIDE SEQUENCE [LARGE SCALE GENOMIC DNA]</scope>
    <source>
        <strain evidence="6 7">NLAE-zl-C242</strain>
    </source>
</reference>
<evidence type="ECO:0000256" key="3">
    <source>
        <dbReference type="ARBA" id="ARBA00022801"/>
    </source>
</evidence>
<dbReference type="Gene3D" id="2.60.40.2210">
    <property type="match status" value="1"/>
</dbReference>
<keyword evidence="7" id="KW-1185">Reference proteome</keyword>
<evidence type="ECO:0000313" key="7">
    <source>
        <dbReference type="Proteomes" id="UP000245845"/>
    </source>
</evidence>
<evidence type="ECO:0000256" key="4">
    <source>
        <dbReference type="ARBA" id="ARBA00023295"/>
    </source>
</evidence>
<dbReference type="PANTHER" id="PTHR46017:SF2">
    <property type="entry name" value="MANNOSYLGLYCERATE HYDROLASE"/>
    <property type="match status" value="1"/>
</dbReference>
<dbReference type="InterPro" id="IPR037094">
    <property type="entry name" value="Glyco_hydro_38_cen_sf"/>
</dbReference>
<dbReference type="Gene3D" id="1.20.1270.50">
    <property type="entry name" value="Glycoside hydrolase family 38, central domain"/>
    <property type="match status" value="1"/>
</dbReference>
<organism evidence="6 7">
    <name type="scientific">Faecalicatena orotica</name>
    <dbReference type="NCBI Taxonomy" id="1544"/>
    <lineage>
        <taxon>Bacteria</taxon>
        <taxon>Bacillati</taxon>
        <taxon>Bacillota</taxon>
        <taxon>Clostridia</taxon>
        <taxon>Lachnospirales</taxon>
        <taxon>Lachnospiraceae</taxon>
        <taxon>Faecalicatena</taxon>
    </lineage>
</organism>
<dbReference type="PANTHER" id="PTHR46017">
    <property type="entry name" value="ALPHA-MANNOSIDASE 2C1"/>
    <property type="match status" value="1"/>
</dbReference>
<dbReference type="GO" id="GO:0006013">
    <property type="term" value="P:mannose metabolic process"/>
    <property type="evidence" value="ECO:0007669"/>
    <property type="project" value="InterPro"/>
</dbReference>
<dbReference type="InterPro" id="IPR011682">
    <property type="entry name" value="Glyco_hydro_38_C"/>
</dbReference>
<dbReference type="Gene3D" id="3.20.110.10">
    <property type="entry name" value="Glycoside hydrolase 38, N terminal domain"/>
    <property type="match status" value="1"/>
</dbReference>
<evidence type="ECO:0000259" key="5">
    <source>
        <dbReference type="SMART" id="SM00872"/>
    </source>
</evidence>
<dbReference type="GO" id="GO:0046872">
    <property type="term" value="F:metal ion binding"/>
    <property type="evidence" value="ECO:0007669"/>
    <property type="project" value="UniProtKB-KW"/>
</dbReference>
<evidence type="ECO:0000256" key="1">
    <source>
        <dbReference type="ARBA" id="ARBA00009792"/>
    </source>
</evidence>
<comment type="similarity">
    <text evidence="1">Belongs to the glycosyl hydrolase 38 family.</text>
</comment>
<dbReference type="InterPro" id="IPR000602">
    <property type="entry name" value="Glyco_hydro_38_N"/>
</dbReference>
<dbReference type="GO" id="GO:0009313">
    <property type="term" value="P:oligosaccharide catabolic process"/>
    <property type="evidence" value="ECO:0007669"/>
    <property type="project" value="TreeGrafter"/>
</dbReference>
<dbReference type="Pfam" id="PF01074">
    <property type="entry name" value="Glyco_hydro_38N"/>
    <property type="match status" value="1"/>
</dbReference>